<reference evidence="1" key="1">
    <citation type="submission" date="2020-05" db="EMBL/GenBank/DDBJ databases">
        <title>Mycena genomes resolve the evolution of fungal bioluminescence.</title>
        <authorList>
            <person name="Tsai I.J."/>
        </authorList>
    </citation>
    <scope>NUCLEOTIDE SEQUENCE</scope>
    <source>
        <strain evidence="1">110903Hualien_Pintung</strain>
    </source>
</reference>
<keyword evidence="2" id="KW-1185">Reference proteome</keyword>
<proteinExistence type="predicted"/>
<dbReference type="AlphaFoldDB" id="A0A8H6VXS4"/>
<accession>A0A8H6VXS4</accession>
<dbReference type="Proteomes" id="UP000613580">
    <property type="component" value="Unassembled WGS sequence"/>
</dbReference>
<sequence length="126" mass="14425">MPTHPLISAQREHDISKRLRLALPPGPGRAKLLHHFCLATLHDPNLVLNLELFNSGPGPRNTKVAQQESKRLCERCGDDGRPARDHGQPERWSTNLCRECMDITVIWVEGREDRYHWEEAAEEEAT</sequence>
<gene>
    <name evidence="1" type="ORF">HMN09_01139000</name>
</gene>
<protein>
    <submittedName>
        <fullName evidence="1">Uncharacterized protein</fullName>
    </submittedName>
</protein>
<organism evidence="1 2">
    <name type="scientific">Mycena chlorophos</name>
    <name type="common">Agaric fungus</name>
    <name type="synonym">Agaricus chlorophos</name>
    <dbReference type="NCBI Taxonomy" id="658473"/>
    <lineage>
        <taxon>Eukaryota</taxon>
        <taxon>Fungi</taxon>
        <taxon>Dikarya</taxon>
        <taxon>Basidiomycota</taxon>
        <taxon>Agaricomycotina</taxon>
        <taxon>Agaricomycetes</taxon>
        <taxon>Agaricomycetidae</taxon>
        <taxon>Agaricales</taxon>
        <taxon>Marasmiineae</taxon>
        <taxon>Mycenaceae</taxon>
        <taxon>Mycena</taxon>
    </lineage>
</organism>
<comment type="caution">
    <text evidence="1">The sequence shown here is derived from an EMBL/GenBank/DDBJ whole genome shotgun (WGS) entry which is preliminary data.</text>
</comment>
<evidence type="ECO:0000313" key="1">
    <source>
        <dbReference type="EMBL" id="KAF7294108.1"/>
    </source>
</evidence>
<name>A0A8H6VXS4_MYCCL</name>
<dbReference type="EMBL" id="JACAZE010000019">
    <property type="protein sequence ID" value="KAF7294108.1"/>
    <property type="molecule type" value="Genomic_DNA"/>
</dbReference>
<evidence type="ECO:0000313" key="2">
    <source>
        <dbReference type="Proteomes" id="UP000613580"/>
    </source>
</evidence>